<evidence type="ECO:0000256" key="3">
    <source>
        <dbReference type="ARBA" id="ARBA00020071"/>
    </source>
</evidence>
<evidence type="ECO:0000256" key="2">
    <source>
        <dbReference type="ARBA" id="ARBA00010973"/>
    </source>
</evidence>
<keyword evidence="7" id="KW-1185">Reference proteome</keyword>
<dbReference type="InterPro" id="IPR002509">
    <property type="entry name" value="NODB_dom"/>
</dbReference>
<evidence type="ECO:0000256" key="4">
    <source>
        <dbReference type="ARBA" id="ARBA00032976"/>
    </source>
</evidence>
<proteinExistence type="inferred from homology"/>
<comment type="similarity">
    <text evidence="2">Belongs to the polysaccharide deacetylase family.</text>
</comment>
<dbReference type="GO" id="GO:0005975">
    <property type="term" value="P:carbohydrate metabolic process"/>
    <property type="evidence" value="ECO:0007669"/>
    <property type="project" value="InterPro"/>
</dbReference>
<dbReference type="Gene3D" id="3.20.20.370">
    <property type="entry name" value="Glycoside hydrolase/deacetylase"/>
    <property type="match status" value="1"/>
</dbReference>
<dbReference type="PROSITE" id="PS51677">
    <property type="entry name" value="NODB"/>
    <property type="match status" value="1"/>
</dbReference>
<dbReference type="GO" id="GO:0016810">
    <property type="term" value="F:hydrolase activity, acting on carbon-nitrogen (but not peptide) bonds"/>
    <property type="evidence" value="ECO:0007669"/>
    <property type="project" value="InterPro"/>
</dbReference>
<dbReference type="Proteomes" id="UP000003635">
    <property type="component" value="Unassembled WGS sequence"/>
</dbReference>
<evidence type="ECO:0000259" key="5">
    <source>
        <dbReference type="PROSITE" id="PS51677"/>
    </source>
</evidence>
<dbReference type="HOGENOM" id="CLU_029940_1_1_5"/>
<dbReference type="AlphaFoldDB" id="Q2CJE3"/>
<dbReference type="EMBL" id="AAOT01000002">
    <property type="protein sequence ID" value="EAR52657.1"/>
    <property type="molecule type" value="Genomic_DNA"/>
</dbReference>
<dbReference type="OrthoDB" id="9784220at2"/>
<sequence>MNWPNGAKSAVMLTFDFDAETLWLSRDPANATKPGVLSQGIYGAQRGVPEILKVLKDHDLPATFYTPGWTAEKYPDRIHAILEAGHEIGHHGYLHEWIDPSKPDEERAAFEKGLAALDKVAGITPTGYRSPAGETSANLVALIDEFGLLYDSSLMTDITPYRHRMPDGRPGPVELPWHWSSDDAPYMIFAIQAPRPIRSNDDIFQIWRDEFDAIHEMGGLFNLVMHPQFTGRPSRLKLLHRIIEHITAHSDAWIATGHDVATAWAAANPE</sequence>
<dbReference type="InterPro" id="IPR011330">
    <property type="entry name" value="Glyco_hydro/deAcase_b/a-brl"/>
</dbReference>
<organism evidence="6 7">
    <name type="scientific">Oceanicola granulosus (strain ATCC BAA-861 / DSM 15982 / KCTC 12143 / HTCC2516)</name>
    <dbReference type="NCBI Taxonomy" id="314256"/>
    <lineage>
        <taxon>Bacteria</taxon>
        <taxon>Pseudomonadati</taxon>
        <taxon>Pseudomonadota</taxon>
        <taxon>Alphaproteobacteria</taxon>
        <taxon>Rhodobacterales</taxon>
        <taxon>Roseobacteraceae</taxon>
        <taxon>Oceanicola</taxon>
    </lineage>
</organism>
<evidence type="ECO:0000256" key="1">
    <source>
        <dbReference type="ARBA" id="ARBA00003236"/>
    </source>
</evidence>
<name>Q2CJE3_OCEGH</name>
<comment type="function">
    <text evidence="1">Is involved in generating a small heat-stable compound (Nod), an acylated oligomer of N-acetylglucosamine, that stimulates mitosis in various plant protoplasts.</text>
</comment>
<dbReference type="SUPFAM" id="SSF88713">
    <property type="entry name" value="Glycoside hydrolase/deacetylase"/>
    <property type="match status" value="1"/>
</dbReference>
<protein>
    <recommendedName>
        <fullName evidence="3">Chitooligosaccharide deacetylase</fullName>
    </recommendedName>
    <alternativeName>
        <fullName evidence="4">Nodulation protein B</fullName>
    </alternativeName>
</protein>
<dbReference type="eggNOG" id="COG0726">
    <property type="taxonomic scope" value="Bacteria"/>
</dbReference>
<feature type="domain" description="NodB homology" evidence="5">
    <location>
        <begin position="34"/>
        <end position="255"/>
    </location>
</feature>
<gene>
    <name evidence="6" type="ORF">OG2516_00484</name>
</gene>
<dbReference type="PANTHER" id="PTHR47561">
    <property type="entry name" value="POLYSACCHARIDE DEACETYLASE FAMILY PROTEIN (AFU_ORTHOLOGUE AFUA_6G05030)"/>
    <property type="match status" value="1"/>
</dbReference>
<evidence type="ECO:0000313" key="7">
    <source>
        <dbReference type="Proteomes" id="UP000003635"/>
    </source>
</evidence>
<accession>Q2CJE3</accession>
<dbReference type="InterPro" id="IPR037950">
    <property type="entry name" value="PgdA-like"/>
</dbReference>
<dbReference type="PANTHER" id="PTHR47561:SF1">
    <property type="entry name" value="POLYSACCHARIDE DEACETYLASE FAMILY PROTEIN (AFU_ORTHOLOGUE AFUA_6G05030)"/>
    <property type="match status" value="1"/>
</dbReference>
<dbReference type="RefSeq" id="WP_007253629.1">
    <property type="nucleotide sequence ID" value="NZ_CH724107.1"/>
</dbReference>
<reference evidence="6 7" key="1">
    <citation type="journal article" date="2010" name="J. Bacteriol.">
        <title>Genome sequences of Oceanicola granulosus HTCC2516(T) and Oceanicola batsensis HTCC2597(TDelta).</title>
        <authorList>
            <person name="Thrash J.C."/>
            <person name="Cho J.C."/>
            <person name="Vergin K.L."/>
            <person name="Giovannoni S.J."/>
        </authorList>
    </citation>
    <scope>NUCLEOTIDE SEQUENCE [LARGE SCALE GENOMIC DNA]</scope>
    <source>
        <strain evidence="7">ATCC BAA-861 / DSM 15982 / KCTC 12143 / HTCC2516</strain>
    </source>
</reference>
<evidence type="ECO:0000313" key="6">
    <source>
        <dbReference type="EMBL" id="EAR52657.1"/>
    </source>
</evidence>
<dbReference type="CDD" id="cd10938">
    <property type="entry name" value="CE4_HpPgdA_like"/>
    <property type="match status" value="1"/>
</dbReference>
<dbReference type="Pfam" id="PF01522">
    <property type="entry name" value="Polysacc_deac_1"/>
    <property type="match status" value="1"/>
</dbReference>
<comment type="caution">
    <text evidence="6">The sequence shown here is derived from an EMBL/GenBank/DDBJ whole genome shotgun (WGS) entry which is preliminary data.</text>
</comment>
<dbReference type="STRING" id="314256.OG2516_00484"/>